<dbReference type="AlphaFoldDB" id="A0AAD7XPF3"/>
<dbReference type="EMBL" id="JAQMWT010000350">
    <property type="protein sequence ID" value="KAJ8603480.1"/>
    <property type="molecule type" value="Genomic_DNA"/>
</dbReference>
<reference evidence="1" key="1">
    <citation type="submission" date="2023-01" db="EMBL/GenBank/DDBJ databases">
        <title>Metagenome sequencing of chrysophaentin producing Chrysophaeum taylorii.</title>
        <authorList>
            <person name="Davison J."/>
            <person name="Bewley C."/>
        </authorList>
    </citation>
    <scope>NUCLEOTIDE SEQUENCE</scope>
    <source>
        <strain evidence="1">NIES-1699</strain>
    </source>
</reference>
<evidence type="ECO:0000313" key="2">
    <source>
        <dbReference type="Proteomes" id="UP001230188"/>
    </source>
</evidence>
<sequence length="255" mass="28804">MRWSLVLRGMSARCDADLYGTTASFVPQLGKPVLDLLPPPPKRVLDLGCGDGVLSAELLDRGYEVVGIDADERMVEKTRERNVEAYVERGESFDFETKKFDCAFTNAAFHWMTDQPATVRCVKQALKPKGVFVGECGGYGNIAAFREAVRHVVPEEPDLCPWTFPTPIDLREMLETQGFRILSLDYFDRPVECPDPAAFLRTFGECYFRDQDPEPVARAFADVAPKFLPRSPTTGTLMIDYIRLRWHAVLEEEAE</sequence>
<dbReference type="InterPro" id="IPR029063">
    <property type="entry name" value="SAM-dependent_MTases_sf"/>
</dbReference>
<dbReference type="Pfam" id="PF13489">
    <property type="entry name" value="Methyltransf_23"/>
    <property type="match status" value="1"/>
</dbReference>
<name>A0AAD7XPF3_9STRA</name>
<gene>
    <name evidence="1" type="ORF">CTAYLR_005126</name>
</gene>
<protein>
    <submittedName>
        <fullName evidence="1">Uncharacterized protein</fullName>
    </submittedName>
</protein>
<dbReference type="Proteomes" id="UP001230188">
    <property type="component" value="Unassembled WGS sequence"/>
</dbReference>
<dbReference type="PANTHER" id="PTHR43861">
    <property type="entry name" value="TRANS-ACONITATE 2-METHYLTRANSFERASE-RELATED"/>
    <property type="match status" value="1"/>
</dbReference>
<proteinExistence type="predicted"/>
<dbReference type="Gene3D" id="3.40.50.150">
    <property type="entry name" value="Vaccinia Virus protein VP39"/>
    <property type="match status" value="1"/>
</dbReference>
<dbReference type="SUPFAM" id="SSF53335">
    <property type="entry name" value="S-adenosyl-L-methionine-dependent methyltransferases"/>
    <property type="match status" value="1"/>
</dbReference>
<accession>A0AAD7XPF3</accession>
<keyword evidence="2" id="KW-1185">Reference proteome</keyword>
<comment type="caution">
    <text evidence="1">The sequence shown here is derived from an EMBL/GenBank/DDBJ whole genome shotgun (WGS) entry which is preliminary data.</text>
</comment>
<organism evidence="1 2">
    <name type="scientific">Chrysophaeum taylorii</name>
    <dbReference type="NCBI Taxonomy" id="2483200"/>
    <lineage>
        <taxon>Eukaryota</taxon>
        <taxon>Sar</taxon>
        <taxon>Stramenopiles</taxon>
        <taxon>Ochrophyta</taxon>
        <taxon>Pelagophyceae</taxon>
        <taxon>Pelagomonadales</taxon>
        <taxon>Pelagomonadaceae</taxon>
        <taxon>Chrysophaeum</taxon>
    </lineage>
</organism>
<evidence type="ECO:0000313" key="1">
    <source>
        <dbReference type="EMBL" id="KAJ8603480.1"/>
    </source>
</evidence>
<dbReference type="CDD" id="cd02440">
    <property type="entry name" value="AdoMet_MTases"/>
    <property type="match status" value="1"/>
</dbReference>